<dbReference type="HOGENOM" id="CLU_2688143_0_0_1"/>
<organism evidence="1 2">
    <name type="scientific">Hypocrea jecorina (strain ATCC 56765 / BCRC 32924 / NRRL 11460 / Rut C-30)</name>
    <name type="common">Trichoderma reesei</name>
    <dbReference type="NCBI Taxonomy" id="1344414"/>
    <lineage>
        <taxon>Eukaryota</taxon>
        <taxon>Fungi</taxon>
        <taxon>Dikarya</taxon>
        <taxon>Ascomycota</taxon>
        <taxon>Pezizomycotina</taxon>
        <taxon>Sordariomycetes</taxon>
        <taxon>Hypocreomycetidae</taxon>
        <taxon>Hypocreales</taxon>
        <taxon>Hypocreaceae</taxon>
        <taxon>Trichoderma</taxon>
    </lineage>
</organism>
<evidence type="ECO:0000313" key="1">
    <source>
        <dbReference type="EMBL" id="ETS01466.1"/>
    </source>
</evidence>
<protein>
    <submittedName>
        <fullName evidence="1">Uncharacterized protein</fullName>
    </submittedName>
</protein>
<dbReference type="KEGG" id="trr:M419DRAFT_80977"/>
<proteinExistence type="predicted"/>
<dbReference type="EMBL" id="KI911148">
    <property type="protein sequence ID" value="ETS01466.1"/>
    <property type="molecule type" value="Genomic_DNA"/>
</dbReference>
<name>A0A024SAD6_HYPJR</name>
<reference evidence="2" key="1">
    <citation type="journal article" date="2013" name="Ind. Biotechnol.">
        <title>Comparative genomics analysis of Trichoderma reesei strains.</title>
        <authorList>
            <person name="Koike H."/>
            <person name="Aerts A."/>
            <person name="LaButti K."/>
            <person name="Grigoriev I.V."/>
            <person name="Baker S.E."/>
        </authorList>
    </citation>
    <scope>NUCLEOTIDE SEQUENCE [LARGE SCALE GENOMIC DNA]</scope>
    <source>
        <strain evidence="2">ATCC 56765 / BCRC 32924 / NRRL 11460 / Rut C-30</strain>
    </source>
</reference>
<accession>A0A024SAD6</accession>
<evidence type="ECO:0000313" key="2">
    <source>
        <dbReference type="Proteomes" id="UP000024376"/>
    </source>
</evidence>
<dbReference type="AlphaFoldDB" id="A0A024SAD6"/>
<dbReference type="Proteomes" id="UP000024376">
    <property type="component" value="Unassembled WGS sequence"/>
</dbReference>
<gene>
    <name evidence="1" type="ORF">M419DRAFT_80977</name>
</gene>
<sequence>MYLTQLEELFENDGSGQPKAKNGNRPITDFVGRGQSPAVASALQYKQGLEGAYHLPVYNLSIKVVYLPSFTAMF</sequence>